<gene>
    <name evidence="2" type="primary">mon2_2</name>
    <name evidence="2" type="ORF">E2C01_085164</name>
</gene>
<feature type="domain" description="Mon2 C-terminal" evidence="1">
    <location>
        <begin position="7"/>
        <end position="98"/>
    </location>
</feature>
<dbReference type="Pfam" id="PF16206">
    <property type="entry name" value="Mon2_C"/>
    <property type="match status" value="1"/>
</dbReference>
<proteinExistence type="predicted"/>
<accession>A0A5B7J085</accession>
<comment type="caution">
    <text evidence="2">The sequence shown here is derived from an EMBL/GenBank/DDBJ whole genome shotgun (WGS) entry which is preliminary data.</text>
</comment>
<dbReference type="AlphaFoldDB" id="A0A5B7J085"/>
<reference evidence="2 3" key="1">
    <citation type="submission" date="2019-05" db="EMBL/GenBank/DDBJ databases">
        <title>Another draft genome of Portunus trituberculatus and its Hox gene families provides insights of decapod evolution.</title>
        <authorList>
            <person name="Jeong J.-H."/>
            <person name="Song I."/>
            <person name="Kim S."/>
            <person name="Choi T."/>
            <person name="Kim D."/>
            <person name="Ryu S."/>
            <person name="Kim W."/>
        </authorList>
    </citation>
    <scope>NUCLEOTIDE SEQUENCE [LARGE SCALE GENOMIC DNA]</scope>
    <source>
        <tissue evidence="2">Muscle</tissue>
    </source>
</reference>
<organism evidence="2 3">
    <name type="scientific">Portunus trituberculatus</name>
    <name type="common">Swimming crab</name>
    <name type="synonym">Neptunus trituberculatus</name>
    <dbReference type="NCBI Taxonomy" id="210409"/>
    <lineage>
        <taxon>Eukaryota</taxon>
        <taxon>Metazoa</taxon>
        <taxon>Ecdysozoa</taxon>
        <taxon>Arthropoda</taxon>
        <taxon>Crustacea</taxon>
        <taxon>Multicrustacea</taxon>
        <taxon>Malacostraca</taxon>
        <taxon>Eumalacostraca</taxon>
        <taxon>Eucarida</taxon>
        <taxon>Decapoda</taxon>
        <taxon>Pleocyemata</taxon>
        <taxon>Brachyura</taxon>
        <taxon>Eubrachyura</taxon>
        <taxon>Portunoidea</taxon>
        <taxon>Portunidae</taxon>
        <taxon>Portuninae</taxon>
        <taxon>Portunus</taxon>
    </lineage>
</organism>
<sequence length="111" mass="12377">MLPLSNKVLFPLLDKVRQLSDSASTDKVDQGGNILIHHSRNTQQKQWAETQVLTLSGVARVFSTKQKILQGLGDFPRAWALLLDFIHTAALSKSNEVCSLVSMYLVYLHKG</sequence>
<dbReference type="EMBL" id="VSRR010083539">
    <property type="protein sequence ID" value="MPC90190.1"/>
    <property type="molecule type" value="Genomic_DNA"/>
</dbReference>
<dbReference type="InterPro" id="IPR032817">
    <property type="entry name" value="Mon2_C"/>
</dbReference>
<keyword evidence="3" id="KW-1185">Reference proteome</keyword>
<dbReference type="Proteomes" id="UP000324222">
    <property type="component" value="Unassembled WGS sequence"/>
</dbReference>
<dbReference type="OrthoDB" id="294853at2759"/>
<evidence type="ECO:0000259" key="1">
    <source>
        <dbReference type="Pfam" id="PF16206"/>
    </source>
</evidence>
<evidence type="ECO:0000313" key="3">
    <source>
        <dbReference type="Proteomes" id="UP000324222"/>
    </source>
</evidence>
<evidence type="ECO:0000313" key="2">
    <source>
        <dbReference type="EMBL" id="MPC90190.1"/>
    </source>
</evidence>
<name>A0A5B7J085_PORTR</name>
<protein>
    <submittedName>
        <fullName evidence="2">Protein MON2</fullName>
    </submittedName>
</protein>